<evidence type="ECO:0000313" key="4">
    <source>
        <dbReference type="Proteomes" id="UP000290289"/>
    </source>
</evidence>
<dbReference type="InterPro" id="IPR032867">
    <property type="entry name" value="DYW_dom"/>
</dbReference>
<protein>
    <recommendedName>
        <fullName evidence="2">DYW domain-containing protein</fullName>
    </recommendedName>
</protein>
<dbReference type="GO" id="GO:0008270">
    <property type="term" value="F:zinc ion binding"/>
    <property type="evidence" value="ECO:0007669"/>
    <property type="project" value="InterPro"/>
</dbReference>
<dbReference type="Proteomes" id="UP000290289">
    <property type="component" value="Chromosome 2"/>
</dbReference>
<proteinExistence type="inferred from homology"/>
<reference evidence="3 4" key="1">
    <citation type="submission" date="2018-10" db="EMBL/GenBank/DDBJ databases">
        <title>A high-quality apple genome assembly.</title>
        <authorList>
            <person name="Hu J."/>
        </authorList>
    </citation>
    <scope>NUCLEOTIDE SEQUENCE [LARGE SCALE GENOMIC DNA]</scope>
    <source>
        <strain evidence="4">cv. HFTH1</strain>
        <tissue evidence="3">Young leaf</tissue>
    </source>
</reference>
<dbReference type="Pfam" id="PF14432">
    <property type="entry name" value="DYW_deaminase"/>
    <property type="match status" value="1"/>
</dbReference>
<evidence type="ECO:0000313" key="3">
    <source>
        <dbReference type="EMBL" id="RXI05957.1"/>
    </source>
</evidence>
<sequence>MKLVSQATGRAFLLRDSKRFHDILKNILSCNKESSPRPNHKPNPSFAGIRFYSQYESGSSQCWGGENVRVCGDCDEFMKLVSQATGRAFLLRDSKRFHDFNDGNCSCKNC</sequence>
<name>A0A498KF03_MALDO</name>
<gene>
    <name evidence="3" type="ORF">DVH24_017999</name>
</gene>
<organism evidence="3 4">
    <name type="scientific">Malus domestica</name>
    <name type="common">Apple</name>
    <name type="synonym">Pyrus malus</name>
    <dbReference type="NCBI Taxonomy" id="3750"/>
    <lineage>
        <taxon>Eukaryota</taxon>
        <taxon>Viridiplantae</taxon>
        <taxon>Streptophyta</taxon>
        <taxon>Embryophyta</taxon>
        <taxon>Tracheophyta</taxon>
        <taxon>Spermatophyta</taxon>
        <taxon>Magnoliopsida</taxon>
        <taxon>eudicotyledons</taxon>
        <taxon>Gunneridae</taxon>
        <taxon>Pentapetalae</taxon>
        <taxon>rosids</taxon>
        <taxon>fabids</taxon>
        <taxon>Rosales</taxon>
        <taxon>Rosaceae</taxon>
        <taxon>Amygdaloideae</taxon>
        <taxon>Maleae</taxon>
        <taxon>Malus</taxon>
    </lineage>
</organism>
<comment type="similarity">
    <text evidence="1">Belongs to the PPR family. PCMP-H subfamily.</text>
</comment>
<dbReference type="EMBL" id="RDQH01000328">
    <property type="protein sequence ID" value="RXI05957.1"/>
    <property type="molecule type" value="Genomic_DNA"/>
</dbReference>
<accession>A0A498KF03</accession>
<keyword evidence="4" id="KW-1185">Reference proteome</keyword>
<dbReference type="AlphaFoldDB" id="A0A498KF03"/>
<comment type="caution">
    <text evidence="3">The sequence shown here is derived from an EMBL/GenBank/DDBJ whole genome shotgun (WGS) entry which is preliminary data.</text>
</comment>
<evidence type="ECO:0000256" key="1">
    <source>
        <dbReference type="ARBA" id="ARBA00006643"/>
    </source>
</evidence>
<feature type="domain" description="DYW" evidence="2">
    <location>
        <begin position="66"/>
        <end position="109"/>
    </location>
</feature>
<evidence type="ECO:0000259" key="2">
    <source>
        <dbReference type="Pfam" id="PF14432"/>
    </source>
</evidence>